<dbReference type="EMBL" id="CM043018">
    <property type="protein sequence ID" value="KAI4463588.1"/>
    <property type="molecule type" value="Genomic_DNA"/>
</dbReference>
<proteinExistence type="predicted"/>
<evidence type="ECO:0000313" key="2">
    <source>
        <dbReference type="Proteomes" id="UP001056778"/>
    </source>
</evidence>
<name>A0ACB9T9U8_HOLOL</name>
<comment type="caution">
    <text evidence="1">The sequence shown here is derived from an EMBL/GenBank/DDBJ whole genome shotgun (WGS) entry which is preliminary data.</text>
</comment>
<accession>A0ACB9T9U8</accession>
<protein>
    <submittedName>
        <fullName evidence="1">Centrosomal protein 2</fullName>
    </submittedName>
</protein>
<organism evidence="1 2">
    <name type="scientific">Holotrichia oblita</name>
    <name type="common">Chafer beetle</name>
    <dbReference type="NCBI Taxonomy" id="644536"/>
    <lineage>
        <taxon>Eukaryota</taxon>
        <taxon>Metazoa</taxon>
        <taxon>Ecdysozoa</taxon>
        <taxon>Arthropoda</taxon>
        <taxon>Hexapoda</taxon>
        <taxon>Insecta</taxon>
        <taxon>Pterygota</taxon>
        <taxon>Neoptera</taxon>
        <taxon>Endopterygota</taxon>
        <taxon>Coleoptera</taxon>
        <taxon>Polyphaga</taxon>
        <taxon>Scarabaeiformia</taxon>
        <taxon>Scarabaeidae</taxon>
        <taxon>Melolonthinae</taxon>
        <taxon>Holotrichia</taxon>
    </lineage>
</organism>
<keyword evidence="2" id="KW-1185">Reference proteome</keyword>
<sequence>MAQIEVKKMKQGMSYSCKEKTIILNVFKYFRQQYPDKCVTDLVRRTAKATGCSEKSIFQFRKEEASVEDSQLPNFSVMTLRRLLFDMGFFYEKNGNKSILVERDQKNLNLKPNLSKPCNKKSSNNCSSNSNDNANNGQFDTINNPSKTVPQLHHENNTTPLNHMHQVNSYQNHRIMHMHVPQPNHHMIPPRSQHSVPMMINHRNDFIPTQHPHPPQLIQIRSSDMNIGVKRDNSVWMQQAPPPLTPLTMIKQ</sequence>
<dbReference type="Proteomes" id="UP001056778">
    <property type="component" value="Chromosome 4"/>
</dbReference>
<gene>
    <name evidence="1" type="ORF">MML48_4g00008249</name>
</gene>
<evidence type="ECO:0000313" key="1">
    <source>
        <dbReference type="EMBL" id="KAI4463588.1"/>
    </source>
</evidence>
<reference evidence="1" key="1">
    <citation type="submission" date="2022-04" db="EMBL/GenBank/DDBJ databases">
        <title>Chromosome-scale genome assembly of Holotrichia oblita Faldermann.</title>
        <authorList>
            <person name="Rongchong L."/>
        </authorList>
    </citation>
    <scope>NUCLEOTIDE SEQUENCE</scope>
    <source>
        <strain evidence="1">81SQS9</strain>
    </source>
</reference>